<feature type="signal peptide" evidence="2">
    <location>
        <begin position="1"/>
        <end position="23"/>
    </location>
</feature>
<evidence type="ECO:0000313" key="3">
    <source>
        <dbReference type="EMBL" id="AEM72958.1"/>
    </source>
</evidence>
<reference evidence="3 4" key="1">
    <citation type="submission" date="2011-08" db="EMBL/GenBank/DDBJ databases">
        <title>Complete sequence of Caldicellulosiruptor lactoaceticus 6A.</title>
        <authorList>
            <consortium name="US DOE Joint Genome Institute"/>
            <person name="Lucas S."/>
            <person name="Han J."/>
            <person name="Lapidus A."/>
            <person name="Cheng J.-F."/>
            <person name="Goodwin L."/>
            <person name="Pitluck S."/>
            <person name="Peters L."/>
            <person name="Davenport K."/>
            <person name="Detter J.C."/>
            <person name="Han C."/>
            <person name="Tapia R."/>
            <person name="Land M."/>
            <person name="Hauser L."/>
            <person name="Kyrpides N."/>
            <person name="Ivanova N."/>
            <person name="Ovchinnikova G."/>
            <person name="Pagani I."/>
            <person name="Blumer-Schuette S.E."/>
            <person name="Kelly R.M."/>
            <person name="Woyke T."/>
        </authorList>
    </citation>
    <scope>NUCLEOTIDE SEQUENCE [LARGE SCALE GENOMIC DNA]</scope>
    <source>
        <strain evidence="3 4">6A</strain>
    </source>
</reference>
<sequence length="742" mass="89664">MRKIMIMLIIIAFVLNISPVVRAENTQNDMEKWNIKNFEISGNIVFDHKARKMYFKGDFYYNPLRMTDKIIITVKDVTNYSEISNTVLYNITMEFYGKNPYGDYEKLVTENLQWSMNKWSIEYKYMKNFVNKRLEIDLNKYRSVYPPNNMPIYPNIDIRDAFNYWYRRQLPEDVSLDDFEKDYDHNDAKATMRFRFLDWYFDQQTGGGRITLMLEKLNFKYDLVRFVIDQKTENNLLSTRYWYYYDDYSKPQYFFFDEIRFLDLFLKNPKEFITPEMLYFYLTVSDNAPETYTEYIYYQWNPDYIVPVDIQEDNQDKYSILDYFKIAKLYMDLNAQNKSVLKYKDFIIKVTKKVKGINKYYRIPCEAKIQSDIEYYYKNIFPKRILGWDSTFNYFLYFEVDKTKDLYKARDNVIKNYEVWVKPYKDSFKAYTQICLDIVNRMKKDLRDLKMYPQNSDPNNIEYSPLMGLFLLLIDNELYNNLTKFLKYPLTDPNIKKLITVISPNYIYESYQKDNIIWDGMDFDSNVNFMNIMSLINYIHDAYKQYQNQPQIIKKLAYYGGLFMPLWFITPQQDLEDILIEKSIEKNGKFPSNNEIQRIFDMLGTMRSVIPEAFFYEPFEEYKSKLDDVLNRILTNGPKAEVQLKQKYKTTIPQIIQQYYPKQYPQYKALSALFVDFVLNSQYYKEVCKKVGKKPADPKVIINKIFPPAKHQMRQLKNPLPKNPPPQGQRERQQAVEKRKRR</sequence>
<dbReference type="KEGG" id="clc:Calla_0284"/>
<feature type="chain" id="PRO_5003434993" evidence="2">
    <location>
        <begin position="24"/>
        <end position="742"/>
    </location>
</feature>
<organism evidence="3 4">
    <name type="scientific">Caldicellulosiruptor acetigenus 6A</name>
    <dbReference type="NCBI Taxonomy" id="632516"/>
    <lineage>
        <taxon>Bacteria</taxon>
        <taxon>Bacillati</taxon>
        <taxon>Bacillota</taxon>
        <taxon>Bacillota incertae sedis</taxon>
        <taxon>Caldicellulosiruptorales</taxon>
        <taxon>Caldicellulosiruptoraceae</taxon>
        <taxon>Caldicellulosiruptor</taxon>
    </lineage>
</organism>
<dbReference type="HOGENOM" id="CLU_374165_0_0_9"/>
<dbReference type="EMBL" id="CP003001">
    <property type="protein sequence ID" value="AEM72958.1"/>
    <property type="molecule type" value="Genomic_DNA"/>
</dbReference>
<dbReference type="RefSeq" id="WP_014041926.1">
    <property type="nucleotide sequence ID" value="NC_015949.1"/>
</dbReference>
<dbReference type="Proteomes" id="UP000009257">
    <property type="component" value="Chromosome"/>
</dbReference>
<dbReference type="AlphaFoldDB" id="G2PX03"/>
<proteinExistence type="predicted"/>
<evidence type="ECO:0000256" key="1">
    <source>
        <dbReference type="SAM" id="MobiDB-lite"/>
    </source>
</evidence>
<evidence type="ECO:0000256" key="2">
    <source>
        <dbReference type="SAM" id="SignalP"/>
    </source>
</evidence>
<name>G2PX03_9FIRM</name>
<gene>
    <name evidence="3" type="ORF">Calla_0284</name>
</gene>
<feature type="compositionally biased region" description="Basic and acidic residues" evidence="1">
    <location>
        <begin position="729"/>
        <end position="742"/>
    </location>
</feature>
<feature type="region of interest" description="Disordered" evidence="1">
    <location>
        <begin position="712"/>
        <end position="742"/>
    </location>
</feature>
<protein>
    <submittedName>
        <fullName evidence="3">Uncharacterized protein</fullName>
    </submittedName>
</protein>
<evidence type="ECO:0000313" key="4">
    <source>
        <dbReference type="Proteomes" id="UP000009257"/>
    </source>
</evidence>
<keyword evidence="2" id="KW-0732">Signal</keyword>
<accession>G2PX03</accession>